<sequence>MRSAKMPAEVNAPTIRACAMELTVFLSKVFGIGLIIMGVAIMIRRRYFIPVFGAFVEERLVRFVVSLAELIAGLFLVIGHNVWSPLPAAIISLLGWMAVIEATAYLLLPDDVLEKFIGTFNAPAWYLFGGLFTILIGIYLASFGFGWL</sequence>
<dbReference type="AlphaFoldDB" id="A0A6G4WDG3"/>
<evidence type="ECO:0000256" key="1">
    <source>
        <dbReference type="SAM" id="Phobius"/>
    </source>
</evidence>
<keyword evidence="3" id="KW-1185">Reference proteome</keyword>
<comment type="caution">
    <text evidence="2">The sequence shown here is derived from an EMBL/GenBank/DDBJ whole genome shotgun (WGS) entry which is preliminary data.</text>
</comment>
<reference evidence="2 3" key="1">
    <citation type="submission" date="2020-02" db="EMBL/GenBank/DDBJ databases">
        <title>Genome sequence of strain CCNWXJ40-4.</title>
        <authorList>
            <person name="Gao J."/>
            <person name="Sun J."/>
        </authorList>
    </citation>
    <scope>NUCLEOTIDE SEQUENCE [LARGE SCALE GENOMIC DNA]</scope>
    <source>
        <strain evidence="2 3">CCNWXJ 40-4</strain>
    </source>
</reference>
<organism evidence="2 3">
    <name type="scientific">Allomesorhizobium camelthorni</name>
    <dbReference type="NCBI Taxonomy" id="475069"/>
    <lineage>
        <taxon>Bacteria</taxon>
        <taxon>Pseudomonadati</taxon>
        <taxon>Pseudomonadota</taxon>
        <taxon>Alphaproteobacteria</taxon>
        <taxon>Hyphomicrobiales</taxon>
        <taxon>Phyllobacteriaceae</taxon>
        <taxon>Allomesorhizobium</taxon>
    </lineage>
</organism>
<protein>
    <submittedName>
        <fullName evidence="2">Uncharacterized protein</fullName>
    </submittedName>
</protein>
<feature type="transmembrane region" description="Helical" evidence="1">
    <location>
        <begin position="89"/>
        <end position="108"/>
    </location>
</feature>
<feature type="transmembrane region" description="Helical" evidence="1">
    <location>
        <begin position="63"/>
        <end position="83"/>
    </location>
</feature>
<dbReference type="RefSeq" id="WP_165028724.1">
    <property type="nucleotide sequence ID" value="NZ_JAAKZF010000017.1"/>
</dbReference>
<gene>
    <name evidence="2" type="ORF">G6N73_14530</name>
</gene>
<evidence type="ECO:0000313" key="3">
    <source>
        <dbReference type="Proteomes" id="UP001642900"/>
    </source>
</evidence>
<proteinExistence type="predicted"/>
<keyword evidence="1" id="KW-1133">Transmembrane helix</keyword>
<keyword evidence="1" id="KW-0472">Membrane</keyword>
<feature type="transmembrane region" description="Helical" evidence="1">
    <location>
        <begin position="22"/>
        <end position="43"/>
    </location>
</feature>
<keyword evidence="1" id="KW-0812">Transmembrane</keyword>
<evidence type="ECO:0000313" key="2">
    <source>
        <dbReference type="EMBL" id="NGO52378.1"/>
    </source>
</evidence>
<feature type="transmembrane region" description="Helical" evidence="1">
    <location>
        <begin position="124"/>
        <end position="147"/>
    </location>
</feature>
<accession>A0A6G4WDG3</accession>
<name>A0A6G4WDG3_9HYPH</name>
<dbReference type="Proteomes" id="UP001642900">
    <property type="component" value="Unassembled WGS sequence"/>
</dbReference>
<dbReference type="EMBL" id="JAAKZF010000017">
    <property type="protein sequence ID" value="NGO52378.1"/>
    <property type="molecule type" value="Genomic_DNA"/>
</dbReference>